<protein>
    <submittedName>
        <fullName evidence="1">Uncharacterized protein</fullName>
    </submittedName>
</protein>
<reference evidence="1" key="1">
    <citation type="submission" date="2018-05" db="EMBL/GenBank/DDBJ databases">
        <authorList>
            <person name="Lanie J.A."/>
            <person name="Ng W.-L."/>
            <person name="Kazmierczak K.M."/>
            <person name="Andrzejewski T.M."/>
            <person name="Davidsen T.M."/>
            <person name="Wayne K.J."/>
            <person name="Tettelin H."/>
            <person name="Glass J.I."/>
            <person name="Rusch D."/>
            <person name="Podicherti R."/>
            <person name="Tsui H.-C.T."/>
            <person name="Winkler M.E."/>
        </authorList>
    </citation>
    <scope>NUCLEOTIDE SEQUENCE</scope>
</reference>
<dbReference type="AlphaFoldDB" id="A0A382GAV8"/>
<organism evidence="1">
    <name type="scientific">marine metagenome</name>
    <dbReference type="NCBI Taxonomy" id="408172"/>
    <lineage>
        <taxon>unclassified sequences</taxon>
        <taxon>metagenomes</taxon>
        <taxon>ecological metagenomes</taxon>
    </lineage>
</organism>
<proteinExistence type="predicted"/>
<name>A0A382GAV8_9ZZZZ</name>
<accession>A0A382GAV8</accession>
<dbReference type="EMBL" id="UINC01054392">
    <property type="protein sequence ID" value="SVB72049.1"/>
    <property type="molecule type" value="Genomic_DNA"/>
</dbReference>
<sequence>MDDKEKTALYTKKQKNVIGKWMEQEMSEVAKLLRNEFMESGQVTDTTRQRLKEILEDKNKREIFAEVISKEEEDEAFDEFMIDLVSAKN</sequence>
<gene>
    <name evidence="1" type="ORF">METZ01_LOCUS224903</name>
</gene>
<evidence type="ECO:0000313" key="1">
    <source>
        <dbReference type="EMBL" id="SVB72049.1"/>
    </source>
</evidence>